<dbReference type="SUPFAM" id="SSF47336">
    <property type="entry name" value="ACP-like"/>
    <property type="match status" value="1"/>
</dbReference>
<sequence length="77" mass="8712">MELKGFIENFAAQFDETDAEVFTAETNFRNLEEWSSLTGLLIISMVDEKYGVQINAEVLRSCVTVGNLFDKVNSMLK</sequence>
<accession>A0AAX3QTF4</accession>
<evidence type="ECO:0000259" key="1">
    <source>
        <dbReference type="Pfam" id="PF00550"/>
    </source>
</evidence>
<dbReference type="AlphaFoldDB" id="A0AAX3QTF4"/>
<name>A0AAX3QTF4_PARDI</name>
<organism evidence="2 3">
    <name type="scientific">Parabacteroides distasonis</name>
    <dbReference type="NCBI Taxonomy" id="823"/>
    <lineage>
        <taxon>Bacteria</taxon>
        <taxon>Pseudomonadati</taxon>
        <taxon>Bacteroidota</taxon>
        <taxon>Bacteroidia</taxon>
        <taxon>Bacteroidales</taxon>
        <taxon>Tannerellaceae</taxon>
        <taxon>Parabacteroides</taxon>
    </lineage>
</organism>
<dbReference type="InterPro" id="IPR036736">
    <property type="entry name" value="ACP-like_sf"/>
</dbReference>
<dbReference type="EMBL" id="CP120353">
    <property type="protein sequence ID" value="WET66339.1"/>
    <property type="molecule type" value="Genomic_DNA"/>
</dbReference>
<evidence type="ECO:0000313" key="2">
    <source>
        <dbReference type="EMBL" id="WET66339.1"/>
    </source>
</evidence>
<proteinExistence type="predicted"/>
<dbReference type="InterPro" id="IPR009081">
    <property type="entry name" value="PP-bd_ACP"/>
</dbReference>
<dbReference type="Proteomes" id="UP001221009">
    <property type="component" value="Chromosome"/>
</dbReference>
<gene>
    <name evidence="2" type="ORF">P2T59_10210</name>
</gene>
<feature type="domain" description="Carrier" evidence="1">
    <location>
        <begin position="12"/>
        <end position="68"/>
    </location>
</feature>
<dbReference type="Gene3D" id="1.10.1200.10">
    <property type="entry name" value="ACP-like"/>
    <property type="match status" value="1"/>
</dbReference>
<evidence type="ECO:0000313" key="3">
    <source>
        <dbReference type="Proteomes" id="UP001221009"/>
    </source>
</evidence>
<dbReference type="Pfam" id="PF00550">
    <property type="entry name" value="PP-binding"/>
    <property type="match status" value="1"/>
</dbReference>
<dbReference type="RefSeq" id="WP_122144837.1">
    <property type="nucleotide sequence ID" value="NZ_CP120353.1"/>
</dbReference>
<protein>
    <submittedName>
        <fullName evidence="2">Acyl carrier protein</fullName>
    </submittedName>
</protein>
<reference evidence="2" key="1">
    <citation type="submission" date="2023-03" db="EMBL/GenBank/DDBJ databases">
        <title>Parabacteroides distasonis, a bacteria resistant against UC.</title>
        <authorList>
            <person name="Dai W."/>
        </authorList>
    </citation>
    <scope>NUCLEOTIDE SEQUENCE</scope>
    <source>
        <strain evidence="2">F1-28</strain>
    </source>
</reference>